<dbReference type="InterPro" id="IPR036890">
    <property type="entry name" value="HATPase_C_sf"/>
</dbReference>
<keyword evidence="3" id="KW-1185">Reference proteome</keyword>
<dbReference type="EMBL" id="VNKQ01000018">
    <property type="protein sequence ID" value="KAG0645662.1"/>
    <property type="molecule type" value="Genomic_DNA"/>
</dbReference>
<protein>
    <submittedName>
        <fullName evidence="2">Uncharacterized protein</fullName>
    </submittedName>
</protein>
<organism evidence="2 3">
    <name type="scientific">Hyphodiscus hymeniophilus</name>
    <dbReference type="NCBI Taxonomy" id="353542"/>
    <lineage>
        <taxon>Eukaryota</taxon>
        <taxon>Fungi</taxon>
        <taxon>Dikarya</taxon>
        <taxon>Ascomycota</taxon>
        <taxon>Pezizomycotina</taxon>
        <taxon>Leotiomycetes</taxon>
        <taxon>Helotiales</taxon>
        <taxon>Hyphodiscaceae</taxon>
        <taxon>Hyphodiscus</taxon>
    </lineage>
</organism>
<evidence type="ECO:0000313" key="2">
    <source>
        <dbReference type="EMBL" id="KAG0645662.1"/>
    </source>
</evidence>
<dbReference type="SUPFAM" id="SSF55874">
    <property type="entry name" value="ATPase domain of HSP90 chaperone/DNA topoisomerase II/histidine kinase"/>
    <property type="match status" value="1"/>
</dbReference>
<accession>A0A9P6VCG3</accession>
<comment type="caution">
    <text evidence="2">The sequence shown here is derived from an EMBL/GenBank/DDBJ whole genome shotgun (WGS) entry which is preliminary data.</text>
</comment>
<evidence type="ECO:0000256" key="1">
    <source>
        <dbReference type="SAM" id="MobiDB-lite"/>
    </source>
</evidence>
<name>A0A9P6VCG3_9HELO</name>
<sequence length="1515" mass="170047">MEISSASDAEAHIAKIRQDKGLSETSPSGHNVSDLENALTTLSDQLYQSSTHFLLELIQNADDNSYNSNVQPSVQFTYANECLRVDCNETGFSPRNVEALCRVGQSTKKGGDDATRYVGEKGIGFKSVFKAADVVSVCSGYYSFKFDKNRQLGMIAPIWATFPALVKPGWTSFYLQLSGSYNRRGLLDELRSLDSRLLIFLRRLRKITISISEPRQKVWKSSFSRTETGQDLIHLEENNLFSDYIITRHQVPNMPQESKRPGASSSEIILGFPITNDGQPKRDSQQAYAFLPIRDYGFEASFSLMANHAQLQFLIQADFLLIASREDIDDSSQWNHALRSALSDAFVDTMRNFNNDEKLRYLWPRYLPIREPLQSFLKPFHLEVRRKLASQKILFSHSGDLAPPKSLTYVPEIFTFNGAPLTMNPQTSLRYLSARYPESDMDYLDSIGVQEMTEFAFFLEFSTLVLNSMDKFKAKSNAWHSHLATILMRLSPQHTSQLGNLTLVPLSDSSWAASGRRQILFPANNAEFELPGGLQLSVVDSAAASDPERRKLFKYLGVGNLEQEPVVRHIEDLHTKPFDSSSISHAAIISQIKFLYSTGWKNPTFQRFWFTSESGQRLRGPQLYQDSSKKQSATKFFGAHRSKFRFIHKDYMAAAGADRDLWARWLEERMGVATIPRLVTSTIDGGFKLAEDFEFIIKNFPSSEVLLLLRDNGEEYSKYLDPAQAKRWNGDFLDPTYESAQGSVCAVALKEKLSSMLVSCTTGKKCRLDTTFLPSKELLVASQDGTPFVDIPDGNDTRWQMLEMLGVSIKVDVSFFLRGLERLQAEHSEDGDRVDKILNMIQLRCDDEAEASIVKTTFGKKNLVFIPSTRHGVRPKWNTLSRCRWKGPPIGKNSQGLRSFVGLKDLYPENRRLFCDILGIKDASLKDLVHEAKYWAVEDSLDHITGLLHTMEKLLEDENKPSPQNHLIELSKHKIFPVSKNWNLDTDRVSALQDAKLSTEWFIADTTPFRTIFAGVVPLLDISVDKLPEMDQVLEKIGLKGRFLSKHTESVPGIQGSVVFNQELTDAFRSKVNFIIRSVKPYPDSHFILTAHGKGVNCSVVLALYDPVNELQNLEVYTADEVIQEWCVSYKGKKMKGPPGNGKVAMVAEKGVLRVYLAAKSGIELDETPMELVDEIFNYCGMLAHNPEHSEMCLHITMSQSNSSRISKVFADKGIPSLESLEFADADDNEKKDDKEGPLPPRYSEGGGTQKTSRTFGNLTVTQSIFAIPAGIAFGLGALFKSRRHFDGEVPKHDALKASKGKSAKTTSKGENTKAHASKKQPGEGPTGLQNFHKSFSKGLLRLRVACISNSDEDVAFMGEFAVHEALAETLGQSYNPSQHWTSKLRSKANIPTFSNDQKATSTFKFADVSGTFTQLLKDGQYPGASSWVTHPPTYHIDVKSTRGDVHSEFYVSPVQFQRARDLSIMMQQMKGDIDSIPTDVYIIVRVYDVDVNAASEKGKGKETSKMVFLVDPWE</sequence>
<proteinExistence type="predicted"/>
<feature type="region of interest" description="Disordered" evidence="1">
    <location>
        <begin position="1291"/>
        <end position="1330"/>
    </location>
</feature>
<dbReference type="OrthoDB" id="1262810at2759"/>
<dbReference type="PANTHER" id="PTHR32387:SF0">
    <property type="entry name" value="PROTEIN NO VEIN"/>
    <property type="match status" value="1"/>
</dbReference>
<dbReference type="PANTHER" id="PTHR32387">
    <property type="entry name" value="WU:FJ29H11"/>
    <property type="match status" value="1"/>
</dbReference>
<dbReference type="Gene3D" id="3.30.565.10">
    <property type="entry name" value="Histidine kinase-like ATPase, C-terminal domain"/>
    <property type="match status" value="1"/>
</dbReference>
<feature type="region of interest" description="Disordered" evidence="1">
    <location>
        <begin position="1223"/>
        <end position="1254"/>
    </location>
</feature>
<evidence type="ECO:0000313" key="3">
    <source>
        <dbReference type="Proteomes" id="UP000785200"/>
    </source>
</evidence>
<dbReference type="Proteomes" id="UP000785200">
    <property type="component" value="Unassembled WGS sequence"/>
</dbReference>
<dbReference type="NCBIfam" id="NF047352">
    <property type="entry name" value="P_loop_sacsin"/>
    <property type="match status" value="1"/>
</dbReference>
<gene>
    <name evidence="2" type="ORF">D0Z07_8708</name>
</gene>
<dbReference type="InterPro" id="IPR052957">
    <property type="entry name" value="Auxin_embryo_med"/>
</dbReference>
<reference evidence="2" key="1">
    <citation type="submission" date="2019-07" db="EMBL/GenBank/DDBJ databases">
        <title>Hyphodiscus hymeniophilus genome sequencing and assembly.</title>
        <authorList>
            <person name="Kramer G."/>
            <person name="Nodwell J."/>
        </authorList>
    </citation>
    <scope>NUCLEOTIDE SEQUENCE</scope>
    <source>
        <strain evidence="2">ATCC 34498</strain>
    </source>
</reference>